<accession>A0A377Q7T9</accession>
<dbReference type="Pfam" id="PF13279">
    <property type="entry name" value="4HBT_2"/>
    <property type="match status" value="1"/>
</dbReference>
<dbReference type="Proteomes" id="UP000295794">
    <property type="component" value="Unassembled WGS sequence"/>
</dbReference>
<dbReference type="RefSeq" id="WP_115227104.1">
    <property type="nucleotide sequence ID" value="NZ_CAWOLO010000002.1"/>
</dbReference>
<sequence>MPRLKLTLPEGSDFETQLNVRVTDLNYGNHLANQALLGMLHEARVRFLAYLNYTELGNATTPGIILADVEIQFRHEAFLADQLNIALRVDQLNRVGFDLYYRVSNVTDQTEIALAKTSIVFFDYHTTHKRASMPASFEQAINAIRETNEKIRKQQP</sequence>
<keyword evidence="2" id="KW-0378">Hydrolase</keyword>
<proteinExistence type="inferred from homology"/>
<protein>
    <submittedName>
        <fullName evidence="4">Acyl-CoA thioesterase FadM</fullName>
    </submittedName>
</protein>
<dbReference type="AlphaFoldDB" id="A0A377Q7T9"/>
<dbReference type="PANTHER" id="PTHR31793:SF27">
    <property type="entry name" value="NOVEL THIOESTERASE SUPERFAMILY DOMAIN AND SAPOSIN A-TYPE DOMAIN CONTAINING PROTEIN (0610012H03RIK)"/>
    <property type="match status" value="1"/>
</dbReference>
<dbReference type="EMBL" id="UGHR01000001">
    <property type="protein sequence ID" value="STQ90820.1"/>
    <property type="molecule type" value="Genomic_DNA"/>
</dbReference>
<evidence type="ECO:0000313" key="6">
    <source>
        <dbReference type="Proteomes" id="UP000295794"/>
    </source>
</evidence>
<comment type="similarity">
    <text evidence="1">Belongs to the 4-hydroxybenzoyl-CoA thioesterase family.</text>
</comment>
<reference evidence="4 6" key="2">
    <citation type="submission" date="2019-03" db="EMBL/GenBank/DDBJ databases">
        <title>Genomic Encyclopedia of Type Strains, Phase IV (KMG-IV): sequencing the most valuable type-strain genomes for metagenomic binning, comparative biology and taxonomic classification.</title>
        <authorList>
            <person name="Goeker M."/>
        </authorList>
    </citation>
    <scope>NUCLEOTIDE SEQUENCE [LARGE SCALE GENOMIC DNA]</scope>
    <source>
        <strain evidence="4 6">DSM 3764</strain>
    </source>
</reference>
<dbReference type="InterPro" id="IPR050563">
    <property type="entry name" value="4-hydroxybenzoyl-CoA_TE"/>
</dbReference>
<keyword evidence="6" id="KW-1185">Reference proteome</keyword>
<dbReference type="Proteomes" id="UP000255108">
    <property type="component" value="Unassembled WGS sequence"/>
</dbReference>
<evidence type="ECO:0000313" key="3">
    <source>
        <dbReference type="EMBL" id="STQ90820.1"/>
    </source>
</evidence>
<dbReference type="EMBL" id="SMBT01000002">
    <property type="protein sequence ID" value="TCU89450.1"/>
    <property type="molecule type" value="Genomic_DNA"/>
</dbReference>
<evidence type="ECO:0000313" key="5">
    <source>
        <dbReference type="Proteomes" id="UP000255108"/>
    </source>
</evidence>
<dbReference type="InterPro" id="IPR029069">
    <property type="entry name" value="HotDog_dom_sf"/>
</dbReference>
<reference evidence="3 5" key="1">
    <citation type="submission" date="2018-06" db="EMBL/GenBank/DDBJ databases">
        <authorList>
            <consortium name="Pathogen Informatics"/>
            <person name="Doyle S."/>
        </authorList>
    </citation>
    <scope>NUCLEOTIDE SEQUENCE [LARGE SCALE GENOMIC DNA]</scope>
    <source>
        <strain evidence="3 5">NCTC11159</strain>
    </source>
</reference>
<dbReference type="PANTHER" id="PTHR31793">
    <property type="entry name" value="4-HYDROXYBENZOYL-COA THIOESTERASE FAMILY MEMBER"/>
    <property type="match status" value="1"/>
</dbReference>
<evidence type="ECO:0000256" key="1">
    <source>
        <dbReference type="ARBA" id="ARBA00005953"/>
    </source>
</evidence>
<dbReference type="GO" id="GO:0047617">
    <property type="term" value="F:fatty acyl-CoA hydrolase activity"/>
    <property type="evidence" value="ECO:0007669"/>
    <property type="project" value="TreeGrafter"/>
</dbReference>
<gene>
    <name evidence="4" type="ORF">EV682_102362</name>
    <name evidence="3" type="ORF">NCTC11159_01887</name>
</gene>
<evidence type="ECO:0000256" key="2">
    <source>
        <dbReference type="ARBA" id="ARBA00022801"/>
    </source>
</evidence>
<dbReference type="CDD" id="cd00586">
    <property type="entry name" value="4HBT"/>
    <property type="match status" value="1"/>
</dbReference>
<organism evidence="3 5">
    <name type="scientific">Iodobacter fluviatilis</name>
    <dbReference type="NCBI Taxonomy" id="537"/>
    <lineage>
        <taxon>Bacteria</taxon>
        <taxon>Pseudomonadati</taxon>
        <taxon>Pseudomonadota</taxon>
        <taxon>Betaproteobacteria</taxon>
        <taxon>Neisseriales</taxon>
        <taxon>Chitinibacteraceae</taxon>
        <taxon>Iodobacter</taxon>
    </lineage>
</organism>
<dbReference type="SUPFAM" id="SSF54637">
    <property type="entry name" value="Thioesterase/thiol ester dehydrase-isomerase"/>
    <property type="match status" value="1"/>
</dbReference>
<dbReference type="Gene3D" id="3.10.129.10">
    <property type="entry name" value="Hotdog Thioesterase"/>
    <property type="match status" value="1"/>
</dbReference>
<evidence type="ECO:0000313" key="4">
    <source>
        <dbReference type="EMBL" id="TCU89450.1"/>
    </source>
</evidence>
<name>A0A377Q7T9_9NEIS</name>
<dbReference type="OrthoDB" id="333038at2"/>